<keyword evidence="3" id="KW-1185">Reference proteome</keyword>
<sequence>MKSVMEVERHYAVLLDDVVAIEVGLIEFPAYAAAEDGLRSLEPQKNSIFEQIRLFVYSFANWFEALRVYVWRRYLMLMMIIICLFGYMSF</sequence>
<dbReference type="EMBL" id="BMAC01000195">
    <property type="protein sequence ID" value="GFP89585.1"/>
    <property type="molecule type" value="Genomic_DNA"/>
</dbReference>
<name>A0A830C2H0_9LAMI</name>
<keyword evidence="1" id="KW-0472">Membrane</keyword>
<proteinExistence type="predicted"/>
<evidence type="ECO:0000313" key="2">
    <source>
        <dbReference type="EMBL" id="GFP89585.1"/>
    </source>
</evidence>
<dbReference type="AlphaFoldDB" id="A0A830C2H0"/>
<keyword evidence="1" id="KW-0812">Transmembrane</keyword>
<reference evidence="2" key="1">
    <citation type="submission" date="2020-07" db="EMBL/GenBank/DDBJ databases">
        <title>Ethylene signaling mediates host invasion by parasitic plants.</title>
        <authorList>
            <person name="Yoshida S."/>
        </authorList>
    </citation>
    <scope>NUCLEOTIDE SEQUENCE</scope>
    <source>
        <strain evidence="2">Okayama</strain>
    </source>
</reference>
<gene>
    <name evidence="2" type="ORF">PHJA_001102200</name>
</gene>
<accession>A0A830C2H0</accession>
<evidence type="ECO:0000256" key="1">
    <source>
        <dbReference type="SAM" id="Phobius"/>
    </source>
</evidence>
<feature type="transmembrane region" description="Helical" evidence="1">
    <location>
        <begin position="70"/>
        <end position="88"/>
    </location>
</feature>
<dbReference type="Proteomes" id="UP000653305">
    <property type="component" value="Unassembled WGS sequence"/>
</dbReference>
<protein>
    <submittedName>
        <fullName evidence="2">Uncharacterized protein</fullName>
    </submittedName>
</protein>
<comment type="caution">
    <text evidence="2">The sequence shown here is derived from an EMBL/GenBank/DDBJ whole genome shotgun (WGS) entry which is preliminary data.</text>
</comment>
<organism evidence="2 3">
    <name type="scientific">Phtheirospermum japonicum</name>
    <dbReference type="NCBI Taxonomy" id="374723"/>
    <lineage>
        <taxon>Eukaryota</taxon>
        <taxon>Viridiplantae</taxon>
        <taxon>Streptophyta</taxon>
        <taxon>Embryophyta</taxon>
        <taxon>Tracheophyta</taxon>
        <taxon>Spermatophyta</taxon>
        <taxon>Magnoliopsida</taxon>
        <taxon>eudicotyledons</taxon>
        <taxon>Gunneridae</taxon>
        <taxon>Pentapetalae</taxon>
        <taxon>asterids</taxon>
        <taxon>lamiids</taxon>
        <taxon>Lamiales</taxon>
        <taxon>Orobanchaceae</taxon>
        <taxon>Orobanchaceae incertae sedis</taxon>
        <taxon>Phtheirospermum</taxon>
    </lineage>
</organism>
<keyword evidence="1" id="KW-1133">Transmembrane helix</keyword>
<evidence type="ECO:0000313" key="3">
    <source>
        <dbReference type="Proteomes" id="UP000653305"/>
    </source>
</evidence>